<dbReference type="SUPFAM" id="SSF47384">
    <property type="entry name" value="Homodimeric domain of signal transducing histidine kinase"/>
    <property type="match status" value="1"/>
</dbReference>
<dbReference type="EC" id="2.7.13.3" evidence="2"/>
<dbReference type="Pfam" id="PF02518">
    <property type="entry name" value="HATPase_c"/>
    <property type="match status" value="1"/>
</dbReference>
<comment type="catalytic activity">
    <reaction evidence="1">
        <text>ATP + protein L-histidine = ADP + protein N-phospho-L-histidine.</text>
        <dbReference type="EC" id="2.7.13.3"/>
    </reaction>
</comment>
<reference evidence="9 10" key="1">
    <citation type="journal article" date="2011" name="Stand. Genomic Sci.">
        <title>Non-contiguous finished genome sequence and contextual data of the filamentous soil bacterium Ktedonobacter racemifer type strain (SOSP1-21).</title>
        <authorList>
            <person name="Chang Y.J."/>
            <person name="Land M."/>
            <person name="Hauser L."/>
            <person name="Chertkov O."/>
            <person name="Del Rio T.G."/>
            <person name="Nolan M."/>
            <person name="Copeland A."/>
            <person name="Tice H."/>
            <person name="Cheng J.F."/>
            <person name="Lucas S."/>
            <person name="Han C."/>
            <person name="Goodwin L."/>
            <person name="Pitluck S."/>
            <person name="Ivanova N."/>
            <person name="Ovchinikova G."/>
            <person name="Pati A."/>
            <person name="Chen A."/>
            <person name="Palaniappan K."/>
            <person name="Mavromatis K."/>
            <person name="Liolios K."/>
            <person name="Brettin T."/>
            <person name="Fiebig A."/>
            <person name="Rohde M."/>
            <person name="Abt B."/>
            <person name="Goker M."/>
            <person name="Detter J.C."/>
            <person name="Woyke T."/>
            <person name="Bristow J."/>
            <person name="Eisen J.A."/>
            <person name="Markowitz V."/>
            <person name="Hugenholtz P."/>
            <person name="Kyrpides N.C."/>
            <person name="Klenk H.P."/>
            <person name="Lapidus A."/>
        </authorList>
    </citation>
    <scope>NUCLEOTIDE SEQUENCE [LARGE SCALE GENOMIC DNA]</scope>
    <source>
        <strain evidence="10">DSM 44963</strain>
    </source>
</reference>
<dbReference type="AlphaFoldDB" id="D6U1K2"/>
<keyword evidence="4" id="KW-0808">Transferase</keyword>
<evidence type="ECO:0000256" key="1">
    <source>
        <dbReference type="ARBA" id="ARBA00000085"/>
    </source>
</evidence>
<evidence type="ECO:0000313" key="9">
    <source>
        <dbReference type="EMBL" id="EFH82646.1"/>
    </source>
</evidence>
<evidence type="ECO:0000256" key="2">
    <source>
        <dbReference type="ARBA" id="ARBA00012438"/>
    </source>
</evidence>
<dbReference type="SMART" id="SM00388">
    <property type="entry name" value="HisKA"/>
    <property type="match status" value="1"/>
</dbReference>
<dbReference type="Gene3D" id="3.30.450.40">
    <property type="match status" value="1"/>
</dbReference>
<comment type="caution">
    <text evidence="9">The sequence shown here is derived from an EMBL/GenBank/DDBJ whole genome shotgun (WGS) entry which is preliminary data.</text>
</comment>
<dbReference type="Pfam" id="PF00989">
    <property type="entry name" value="PAS"/>
    <property type="match status" value="1"/>
</dbReference>
<dbReference type="GO" id="GO:0000155">
    <property type="term" value="F:phosphorelay sensor kinase activity"/>
    <property type="evidence" value="ECO:0007669"/>
    <property type="project" value="InterPro"/>
</dbReference>
<evidence type="ECO:0000259" key="8">
    <source>
        <dbReference type="PROSITE" id="PS50112"/>
    </source>
</evidence>
<dbReference type="PROSITE" id="PS50109">
    <property type="entry name" value="HIS_KIN"/>
    <property type="match status" value="1"/>
</dbReference>
<keyword evidence="5 9" id="KW-0418">Kinase</keyword>
<dbReference type="SUPFAM" id="SSF55874">
    <property type="entry name" value="ATPase domain of HSP90 chaperone/DNA topoisomerase II/histidine kinase"/>
    <property type="match status" value="1"/>
</dbReference>
<feature type="domain" description="PAS" evidence="8">
    <location>
        <begin position="27"/>
        <end position="80"/>
    </location>
</feature>
<dbReference type="SMART" id="SM00091">
    <property type="entry name" value="PAS"/>
    <property type="match status" value="1"/>
</dbReference>
<gene>
    <name evidence="9" type="ORF">Krac_3481</name>
</gene>
<keyword evidence="10" id="KW-1185">Reference proteome</keyword>
<dbReference type="CDD" id="cd00130">
    <property type="entry name" value="PAS"/>
    <property type="match status" value="1"/>
</dbReference>
<keyword evidence="6" id="KW-0902">Two-component regulatory system</keyword>
<dbReference type="EMBL" id="ADVG01000004">
    <property type="protein sequence ID" value="EFH82646.1"/>
    <property type="molecule type" value="Genomic_DNA"/>
</dbReference>
<dbReference type="eggNOG" id="COG5002">
    <property type="taxonomic scope" value="Bacteria"/>
</dbReference>
<dbReference type="InterPro" id="IPR029016">
    <property type="entry name" value="GAF-like_dom_sf"/>
</dbReference>
<dbReference type="Proteomes" id="UP000004508">
    <property type="component" value="Unassembled WGS sequence"/>
</dbReference>
<sequence>MRPKCLTQRMKVIDLTRTYEQSENMELDTLFAAAFASLNEGVLVHTLQGLIVHANAAALQLFGVQAEEVLGKKTYRQFVNALSIHNPECQLPATDQHELSEEEQFQAAQQGDTAIHTLAKGEIHVHITSAPLYNQQGNLIGGYMLFHDISTKYQKECRTLQAFTSLLTLVERLAAIPGQEDHTCEEVAEGISPVLVAGQALADVIAQVMNCRYVDVFALSGPDERQHLLGTGNLTPEQTQRLRSETEQAPLADYISTENIARLHANEVVLLDLQKQPYVKPHLSFSARYRLLAPMVLHEQLIGLFIIAKMEEEFPCVECAYTDEEIALAKAVAKLTALVIAQVRLLESWATENAKKQALQELNKHYDEFISIASHELRTPLTTIKGNVELALRRLKKFMQQEDSRELQTSLERIQIPLDYALQRSQVQERMISELLDASRIQARKLIIVKKPCNLVEIVCNAVADSRQAAPDRSIQLTFPDEDTPLVEADADRIGQVLLNYLTNALKYSEAHQPVFVTLAKEETCARVSVRDHGPGLTPEAQAQVWKRFYRVPGVEVQYGSGTGLGLGLFICREIIESHEGEVGVDSQPGEGSTFWFTLPLATL</sequence>
<dbReference type="InterPro" id="IPR003661">
    <property type="entry name" value="HisK_dim/P_dom"/>
</dbReference>
<dbReference type="InterPro" id="IPR013767">
    <property type="entry name" value="PAS_fold"/>
</dbReference>
<dbReference type="InterPro" id="IPR004358">
    <property type="entry name" value="Sig_transdc_His_kin-like_C"/>
</dbReference>
<dbReference type="PROSITE" id="PS50112">
    <property type="entry name" value="PAS"/>
    <property type="match status" value="1"/>
</dbReference>
<dbReference type="STRING" id="485913.Krac_3481"/>
<dbReference type="SUPFAM" id="SSF55781">
    <property type="entry name" value="GAF domain-like"/>
    <property type="match status" value="1"/>
</dbReference>
<dbReference type="Gene3D" id="1.10.287.130">
    <property type="match status" value="1"/>
</dbReference>
<dbReference type="PANTHER" id="PTHR43547">
    <property type="entry name" value="TWO-COMPONENT HISTIDINE KINASE"/>
    <property type="match status" value="1"/>
</dbReference>
<dbReference type="Pfam" id="PF00512">
    <property type="entry name" value="HisKA"/>
    <property type="match status" value="1"/>
</dbReference>
<dbReference type="InterPro" id="IPR035965">
    <property type="entry name" value="PAS-like_dom_sf"/>
</dbReference>
<keyword evidence="3" id="KW-0597">Phosphoprotein</keyword>
<dbReference type="NCBIfam" id="TIGR00229">
    <property type="entry name" value="sensory_box"/>
    <property type="match status" value="1"/>
</dbReference>
<dbReference type="FunFam" id="3.30.565.10:FF:000006">
    <property type="entry name" value="Sensor histidine kinase WalK"/>
    <property type="match status" value="1"/>
</dbReference>
<dbReference type="InterPro" id="IPR000014">
    <property type="entry name" value="PAS"/>
</dbReference>
<dbReference type="PRINTS" id="PR00344">
    <property type="entry name" value="BCTRLSENSOR"/>
</dbReference>
<protein>
    <recommendedName>
        <fullName evidence="2">histidine kinase</fullName>
        <ecNumber evidence="2">2.7.13.3</ecNumber>
    </recommendedName>
</protein>
<dbReference type="InterPro" id="IPR036097">
    <property type="entry name" value="HisK_dim/P_sf"/>
</dbReference>
<evidence type="ECO:0000256" key="6">
    <source>
        <dbReference type="ARBA" id="ARBA00023012"/>
    </source>
</evidence>
<dbReference type="CDD" id="cd00075">
    <property type="entry name" value="HATPase"/>
    <property type="match status" value="1"/>
</dbReference>
<dbReference type="OrthoDB" id="140857at2"/>
<proteinExistence type="predicted"/>
<dbReference type="Gene3D" id="3.30.565.10">
    <property type="entry name" value="Histidine kinase-like ATPase, C-terminal domain"/>
    <property type="match status" value="1"/>
</dbReference>
<dbReference type="InterPro" id="IPR036890">
    <property type="entry name" value="HATPase_C_sf"/>
</dbReference>
<evidence type="ECO:0000259" key="7">
    <source>
        <dbReference type="PROSITE" id="PS50109"/>
    </source>
</evidence>
<evidence type="ECO:0000256" key="5">
    <source>
        <dbReference type="ARBA" id="ARBA00022777"/>
    </source>
</evidence>
<feature type="domain" description="Histidine kinase" evidence="7">
    <location>
        <begin position="372"/>
        <end position="603"/>
    </location>
</feature>
<dbReference type="SUPFAM" id="SSF55785">
    <property type="entry name" value="PYP-like sensor domain (PAS domain)"/>
    <property type="match status" value="1"/>
</dbReference>
<dbReference type="InterPro" id="IPR005467">
    <property type="entry name" value="His_kinase_dom"/>
</dbReference>
<accession>D6U1K2</accession>
<dbReference type="InParanoid" id="D6U1K2"/>
<evidence type="ECO:0000313" key="10">
    <source>
        <dbReference type="Proteomes" id="UP000004508"/>
    </source>
</evidence>
<dbReference type="CDD" id="cd00082">
    <property type="entry name" value="HisKA"/>
    <property type="match status" value="1"/>
</dbReference>
<dbReference type="GO" id="GO:0006355">
    <property type="term" value="P:regulation of DNA-templated transcription"/>
    <property type="evidence" value="ECO:0007669"/>
    <property type="project" value="InterPro"/>
</dbReference>
<evidence type="ECO:0000256" key="3">
    <source>
        <dbReference type="ARBA" id="ARBA00022553"/>
    </source>
</evidence>
<organism evidence="9 10">
    <name type="scientific">Ktedonobacter racemifer DSM 44963</name>
    <dbReference type="NCBI Taxonomy" id="485913"/>
    <lineage>
        <taxon>Bacteria</taxon>
        <taxon>Bacillati</taxon>
        <taxon>Chloroflexota</taxon>
        <taxon>Ktedonobacteria</taxon>
        <taxon>Ktedonobacterales</taxon>
        <taxon>Ktedonobacteraceae</taxon>
        <taxon>Ktedonobacter</taxon>
    </lineage>
</organism>
<dbReference type="SMART" id="SM00387">
    <property type="entry name" value="HATPase_c"/>
    <property type="match status" value="1"/>
</dbReference>
<dbReference type="PANTHER" id="PTHR43547:SF2">
    <property type="entry name" value="HYBRID SIGNAL TRANSDUCTION HISTIDINE KINASE C"/>
    <property type="match status" value="1"/>
</dbReference>
<name>D6U1K2_KTERA</name>
<evidence type="ECO:0000256" key="4">
    <source>
        <dbReference type="ARBA" id="ARBA00022679"/>
    </source>
</evidence>
<dbReference type="Gene3D" id="3.30.450.20">
    <property type="entry name" value="PAS domain"/>
    <property type="match status" value="1"/>
</dbReference>
<dbReference type="InterPro" id="IPR003594">
    <property type="entry name" value="HATPase_dom"/>
</dbReference>